<dbReference type="Gene3D" id="1.10.10.970">
    <property type="entry name" value="RNA 2'-phosphotransferase, Tpt1/KptA family, N-terminal domain"/>
    <property type="match status" value="1"/>
</dbReference>
<evidence type="ECO:0000313" key="1">
    <source>
        <dbReference type="EMBL" id="QDV25442.1"/>
    </source>
</evidence>
<dbReference type="KEGG" id="ahel:Q31a_37680"/>
<organism evidence="1 2">
    <name type="scientific">Aureliella helgolandensis</name>
    <dbReference type="NCBI Taxonomy" id="2527968"/>
    <lineage>
        <taxon>Bacteria</taxon>
        <taxon>Pseudomonadati</taxon>
        <taxon>Planctomycetota</taxon>
        <taxon>Planctomycetia</taxon>
        <taxon>Pirellulales</taxon>
        <taxon>Pirellulaceae</taxon>
        <taxon>Aureliella</taxon>
    </lineage>
</organism>
<dbReference type="InterPro" id="IPR042080">
    <property type="entry name" value="RNA_2'-PTrans_N"/>
</dbReference>
<dbReference type="EMBL" id="CP036298">
    <property type="protein sequence ID" value="QDV25442.1"/>
    <property type="molecule type" value="Genomic_DNA"/>
</dbReference>
<dbReference type="Pfam" id="PF01885">
    <property type="entry name" value="PTS_2-RNA"/>
    <property type="match status" value="1"/>
</dbReference>
<keyword evidence="2" id="KW-1185">Reference proteome</keyword>
<protein>
    <submittedName>
        <fullName evidence="1">RNA 2'-phosphotransferase</fullName>
    </submittedName>
</protein>
<evidence type="ECO:0000313" key="2">
    <source>
        <dbReference type="Proteomes" id="UP000318017"/>
    </source>
</evidence>
<reference evidence="1 2" key="1">
    <citation type="submission" date="2019-02" db="EMBL/GenBank/DDBJ databases">
        <title>Deep-cultivation of Planctomycetes and their phenomic and genomic characterization uncovers novel biology.</title>
        <authorList>
            <person name="Wiegand S."/>
            <person name="Jogler M."/>
            <person name="Boedeker C."/>
            <person name="Pinto D."/>
            <person name="Vollmers J."/>
            <person name="Rivas-Marin E."/>
            <person name="Kohn T."/>
            <person name="Peeters S.H."/>
            <person name="Heuer A."/>
            <person name="Rast P."/>
            <person name="Oberbeckmann S."/>
            <person name="Bunk B."/>
            <person name="Jeske O."/>
            <person name="Meyerdierks A."/>
            <person name="Storesund J.E."/>
            <person name="Kallscheuer N."/>
            <person name="Luecker S."/>
            <person name="Lage O.M."/>
            <person name="Pohl T."/>
            <person name="Merkel B.J."/>
            <person name="Hornburger P."/>
            <person name="Mueller R.-W."/>
            <person name="Bruemmer F."/>
            <person name="Labrenz M."/>
            <person name="Spormann A.M."/>
            <person name="Op den Camp H."/>
            <person name="Overmann J."/>
            <person name="Amann R."/>
            <person name="Jetten M.S.M."/>
            <person name="Mascher T."/>
            <person name="Medema M.H."/>
            <person name="Devos D.P."/>
            <person name="Kaster A.-K."/>
            <person name="Ovreas L."/>
            <person name="Rohde M."/>
            <person name="Galperin M.Y."/>
            <person name="Jogler C."/>
        </authorList>
    </citation>
    <scope>NUCLEOTIDE SEQUENCE [LARGE SCALE GENOMIC DNA]</scope>
    <source>
        <strain evidence="1 2">Q31a</strain>
    </source>
</reference>
<dbReference type="GO" id="GO:0016740">
    <property type="term" value="F:transferase activity"/>
    <property type="evidence" value="ECO:0007669"/>
    <property type="project" value="UniProtKB-KW"/>
</dbReference>
<dbReference type="RefSeq" id="WP_145080516.1">
    <property type="nucleotide sequence ID" value="NZ_CP036298.1"/>
</dbReference>
<accession>A0A518GA31</accession>
<sequence length="78" mass="9164">MNKRLTKISKYLTFVLRHEPESIGMRRDYEGYLDIEELVRNANAAGKSLTVEQVYQVVDEQEMQLFTLSDDRARIRAN</sequence>
<dbReference type="OrthoDB" id="4537997at2"/>
<gene>
    <name evidence="1" type="ORF">Q31a_37680</name>
</gene>
<keyword evidence="1" id="KW-0808">Transferase</keyword>
<dbReference type="Proteomes" id="UP000318017">
    <property type="component" value="Chromosome"/>
</dbReference>
<name>A0A518GA31_9BACT</name>
<dbReference type="InterPro" id="IPR002745">
    <property type="entry name" value="Ptrans_KptA/Tpt1"/>
</dbReference>
<dbReference type="AlphaFoldDB" id="A0A518GA31"/>
<dbReference type="SUPFAM" id="SSF56399">
    <property type="entry name" value="ADP-ribosylation"/>
    <property type="match status" value="1"/>
</dbReference>
<proteinExistence type="predicted"/>